<dbReference type="Gene3D" id="3.30.390.30">
    <property type="match status" value="1"/>
</dbReference>
<dbReference type="PRINTS" id="PR00411">
    <property type="entry name" value="PNDRDTASEI"/>
</dbReference>
<dbReference type="Pfam" id="PF02852">
    <property type="entry name" value="Pyr_redox_dim"/>
    <property type="match status" value="1"/>
</dbReference>
<evidence type="ECO:0000313" key="8">
    <source>
        <dbReference type="EMBL" id="MBA9003626.1"/>
    </source>
</evidence>
<keyword evidence="2" id="KW-0285">Flavoprotein</keyword>
<dbReference type="Proteomes" id="UP000539313">
    <property type="component" value="Unassembled WGS sequence"/>
</dbReference>
<name>A0A7W3MXE0_9ACTN</name>
<dbReference type="PIRSF" id="PIRSF000350">
    <property type="entry name" value="Mercury_reductase_MerA"/>
    <property type="match status" value="1"/>
</dbReference>
<comment type="cofactor">
    <cofactor evidence="4">
        <name>FAD</name>
        <dbReference type="ChEBI" id="CHEBI:57692"/>
    </cofactor>
    <text evidence="4">Binds 1 FAD per subunit.</text>
</comment>
<organism evidence="8 9">
    <name type="scientific">Thermomonospora cellulosilytica</name>
    <dbReference type="NCBI Taxonomy" id="1411118"/>
    <lineage>
        <taxon>Bacteria</taxon>
        <taxon>Bacillati</taxon>
        <taxon>Actinomycetota</taxon>
        <taxon>Actinomycetes</taxon>
        <taxon>Streptosporangiales</taxon>
        <taxon>Thermomonosporaceae</taxon>
        <taxon>Thermomonospora</taxon>
    </lineage>
</organism>
<keyword evidence="4" id="KW-0520">NAD</keyword>
<feature type="binding site" evidence="4">
    <location>
        <position position="305"/>
    </location>
    <ligand>
        <name>NAD(+)</name>
        <dbReference type="ChEBI" id="CHEBI:57540"/>
    </ligand>
</feature>
<evidence type="ECO:0000256" key="1">
    <source>
        <dbReference type="ARBA" id="ARBA00007532"/>
    </source>
</evidence>
<dbReference type="InterPro" id="IPR001100">
    <property type="entry name" value="Pyr_nuc-diS_OxRdtase"/>
</dbReference>
<feature type="binding site" evidence="4">
    <location>
        <position position="201"/>
    </location>
    <ligand>
        <name>NAD(+)</name>
        <dbReference type="ChEBI" id="CHEBI:57540"/>
    </ligand>
</feature>
<dbReference type="InterPro" id="IPR004099">
    <property type="entry name" value="Pyr_nucl-diS_OxRdtase_dimer"/>
</dbReference>
<gene>
    <name evidence="8" type="ORF">HNR21_002508</name>
</gene>
<dbReference type="InterPro" id="IPR023753">
    <property type="entry name" value="FAD/NAD-binding_dom"/>
</dbReference>
<dbReference type="InterPro" id="IPR016156">
    <property type="entry name" value="FAD/NAD-linked_Rdtase_dimer_sf"/>
</dbReference>
<keyword evidence="3 4" id="KW-0274">FAD</keyword>
<evidence type="ECO:0000256" key="2">
    <source>
        <dbReference type="ARBA" id="ARBA00022630"/>
    </source>
</evidence>
<comment type="similarity">
    <text evidence="1">Belongs to the class-I pyridine nucleotide-disulfide oxidoreductase family.</text>
</comment>
<feature type="domain" description="Pyridine nucleotide-disulphide oxidoreductase dimerisation" evidence="6">
    <location>
        <begin position="340"/>
        <end position="449"/>
    </location>
</feature>
<accession>A0A7W3MXE0</accession>
<dbReference type="InterPro" id="IPR036188">
    <property type="entry name" value="FAD/NAD-bd_sf"/>
</dbReference>
<dbReference type="PANTHER" id="PTHR43014">
    <property type="entry name" value="MERCURIC REDUCTASE"/>
    <property type="match status" value="1"/>
</dbReference>
<feature type="binding site" evidence="4">
    <location>
        <position position="116"/>
    </location>
    <ligand>
        <name>FAD</name>
        <dbReference type="ChEBI" id="CHEBI:57692"/>
    </ligand>
</feature>
<feature type="binding site" evidence="4">
    <location>
        <position position="52"/>
    </location>
    <ligand>
        <name>FAD</name>
        <dbReference type="ChEBI" id="CHEBI:57692"/>
    </ligand>
</feature>
<feature type="binding site" evidence="4">
    <location>
        <position position="266"/>
    </location>
    <ligand>
        <name>NAD(+)</name>
        <dbReference type="ChEBI" id="CHEBI:57540"/>
    </ligand>
</feature>
<dbReference type="EMBL" id="JACJII010000001">
    <property type="protein sequence ID" value="MBA9003626.1"/>
    <property type="molecule type" value="Genomic_DNA"/>
</dbReference>
<dbReference type="PRINTS" id="PR00368">
    <property type="entry name" value="FADPNR"/>
</dbReference>
<protein>
    <submittedName>
        <fullName evidence="8">Pyruvate/2-oxoglutarate dehydrogenase complex dihydrolipoamide dehydrogenase (E3) component</fullName>
    </submittedName>
</protein>
<sequence length="455" mass="48321">MAAEEADVVVIGMGPGGENAAGRLAEAGLEVVAVEARLVGGECPYWGCVPTKMMIRAADLLAEGRRIPGMSGDSTVTADWTQVAKRIREEATDSWDDRAAAERFARTGGRLVRGYGRITAPGEVTVDGRVFRARRGIVLNPGTEPNVPPIDGLAGTPFWTNREAVEAEAAPGSLVVLGGGAIGTEMAQAFARFRTQVTVVEARDRLLAVEEPEACDLLYEVFEREGVTVHTGTRATAVHHDDAHGFTVDLDGGGQVHGEALLVAIGRRTRLRDLGVGAVGLDEDARFIETDEWMRAADGVWAIGDVTGKGAFTHVSMYQADVAVRDILGQGGPSADYRAVPRVTFTDPEVGAVGLTEAQARERGINVRTGMTRIPASSRGWIHGRGNEGFIKLVQDADRGVLVGATSAGPNGGEVLSALAVAVHGEVPAERLRYMIYAYPTFHRAIQSAVEDLYS</sequence>
<keyword evidence="8" id="KW-0670">Pyruvate</keyword>
<keyword evidence="9" id="KW-1185">Reference proteome</keyword>
<evidence type="ECO:0000256" key="5">
    <source>
        <dbReference type="PIRSR" id="PIRSR000350-4"/>
    </source>
</evidence>
<dbReference type="AlphaFoldDB" id="A0A7W3MXE0"/>
<dbReference type="Gene3D" id="3.50.50.60">
    <property type="entry name" value="FAD/NAD(P)-binding domain"/>
    <property type="match status" value="2"/>
</dbReference>
<evidence type="ECO:0000256" key="4">
    <source>
        <dbReference type="PIRSR" id="PIRSR000350-3"/>
    </source>
</evidence>
<comment type="caution">
    <text evidence="8">The sequence shown here is derived from an EMBL/GenBank/DDBJ whole genome shotgun (WGS) entry which is preliminary data.</text>
</comment>
<dbReference type="RefSeq" id="WP_182705322.1">
    <property type="nucleotide sequence ID" value="NZ_JACJII010000001.1"/>
</dbReference>
<feature type="domain" description="FAD/NAD(P)-binding" evidence="7">
    <location>
        <begin position="7"/>
        <end position="320"/>
    </location>
</feature>
<dbReference type="SUPFAM" id="SSF51905">
    <property type="entry name" value="FAD/NAD(P)-binding domain"/>
    <property type="match status" value="1"/>
</dbReference>
<evidence type="ECO:0000259" key="7">
    <source>
        <dbReference type="Pfam" id="PF07992"/>
    </source>
</evidence>
<dbReference type="GO" id="GO:0050660">
    <property type="term" value="F:flavin adenine dinucleotide binding"/>
    <property type="evidence" value="ECO:0007669"/>
    <property type="project" value="TreeGrafter"/>
</dbReference>
<reference evidence="8 9" key="1">
    <citation type="submission" date="2020-08" db="EMBL/GenBank/DDBJ databases">
        <title>Sequencing the genomes of 1000 actinobacteria strains.</title>
        <authorList>
            <person name="Klenk H.-P."/>
        </authorList>
    </citation>
    <scope>NUCLEOTIDE SEQUENCE [LARGE SCALE GENOMIC DNA]</scope>
    <source>
        <strain evidence="8 9">DSM 45823</strain>
    </source>
</reference>
<keyword evidence="4" id="KW-0547">Nucleotide-binding</keyword>
<feature type="disulfide bond" description="Redox-active" evidence="5">
    <location>
        <begin position="43"/>
        <end position="48"/>
    </location>
</feature>
<evidence type="ECO:0000256" key="3">
    <source>
        <dbReference type="ARBA" id="ARBA00022827"/>
    </source>
</evidence>
<dbReference type="PANTHER" id="PTHR43014:SF2">
    <property type="entry name" value="MERCURIC REDUCTASE"/>
    <property type="match status" value="1"/>
</dbReference>
<dbReference type="Pfam" id="PF07992">
    <property type="entry name" value="Pyr_redox_2"/>
    <property type="match status" value="1"/>
</dbReference>
<dbReference type="GO" id="GO:0003955">
    <property type="term" value="F:NAD(P)H dehydrogenase (quinone) activity"/>
    <property type="evidence" value="ECO:0007669"/>
    <property type="project" value="TreeGrafter"/>
</dbReference>
<dbReference type="SUPFAM" id="SSF55424">
    <property type="entry name" value="FAD/NAD-linked reductases, dimerisation (C-terminal) domain"/>
    <property type="match status" value="1"/>
</dbReference>
<proteinExistence type="inferred from homology"/>
<evidence type="ECO:0000259" key="6">
    <source>
        <dbReference type="Pfam" id="PF02852"/>
    </source>
</evidence>
<feature type="binding site" evidence="4">
    <location>
        <begin position="178"/>
        <end position="185"/>
    </location>
    <ligand>
        <name>NAD(+)</name>
        <dbReference type="ChEBI" id="CHEBI:57540"/>
    </ligand>
</feature>
<evidence type="ECO:0000313" key="9">
    <source>
        <dbReference type="Proteomes" id="UP000539313"/>
    </source>
</evidence>